<organism evidence="3 4">
    <name type="scientific">Streptomyces niveus</name>
    <name type="common">Streptomyces spheroides</name>
    <dbReference type="NCBI Taxonomy" id="193462"/>
    <lineage>
        <taxon>Bacteria</taxon>
        <taxon>Bacillati</taxon>
        <taxon>Actinomycetota</taxon>
        <taxon>Actinomycetes</taxon>
        <taxon>Kitasatosporales</taxon>
        <taxon>Streptomycetaceae</taxon>
        <taxon>Streptomyces</taxon>
    </lineage>
</organism>
<dbReference type="GeneID" id="91346561"/>
<dbReference type="Pfam" id="PF19307">
    <property type="entry name" value="SrpI-like"/>
    <property type="match status" value="1"/>
</dbReference>
<evidence type="ECO:0000256" key="1">
    <source>
        <dbReference type="SAM" id="MobiDB-lite"/>
    </source>
</evidence>
<dbReference type="CDD" id="cd00038">
    <property type="entry name" value="CAP_ED"/>
    <property type="match status" value="1"/>
</dbReference>
<dbReference type="EMBL" id="CP109495">
    <property type="protein sequence ID" value="WUX50608.1"/>
    <property type="molecule type" value="Genomic_DNA"/>
</dbReference>
<dbReference type="InterPro" id="IPR049817">
    <property type="entry name" value="Encap_f2b"/>
</dbReference>
<feature type="domain" description="Cyclic nucleotide-binding" evidence="2">
    <location>
        <begin position="101"/>
        <end position="200"/>
    </location>
</feature>
<dbReference type="Proteomes" id="UP001432209">
    <property type="component" value="Chromosome"/>
</dbReference>
<dbReference type="Gene3D" id="2.60.120.10">
    <property type="entry name" value="Jelly Rolls"/>
    <property type="match status" value="1"/>
</dbReference>
<dbReference type="InterPro" id="IPR000595">
    <property type="entry name" value="cNMP-bd_dom"/>
</dbReference>
<sequence>MTVDSSPEAQPESPPQSSLGTAAARNLATTTKSAPQMQEITSRWLLRTLPWVETKGGAYRVNRRLTYTVGDGRVEFIQDGAGVRVIPRELGELALLSGFDDVEVLTAIADRCVQRDFRAGETLVERGAPAEQIHLIAHGRINQTSVGKYGDEVAVAVLADGDHFGENALLDADARWDYTATAETGGTLLTLSRADFAAVLSSAPVLQSHIRQFSALPQQRQNRHGEAEIAMSAGHTGEAALPGAFVDYELKPREYELSVAQTVLRIHTRVADLYNGPMNQTEEQLRLTIEALRERQEYELVNNREFGLLHNADFKQRIQPHSGPPTPDDLDELLCRRRGTKVFLAHPKTIAAIGRELNSRGLYPDHVDLGGQQVPAWRGVPILPCGKIPITKEKTSSIIAMRTGEENQGVIGLRQTGLPDEYEPGLSVRFMGISEQAIMSYLVSTYYSAAVLVPDALGVLENVQIARTR</sequence>
<gene>
    <name evidence="3" type="ORF">OG442_03015</name>
</gene>
<dbReference type="InterPro" id="IPR018490">
    <property type="entry name" value="cNMP-bd_dom_sf"/>
</dbReference>
<dbReference type="InterPro" id="IPR045641">
    <property type="entry name" value="SrpI-like"/>
</dbReference>
<dbReference type="SUPFAM" id="SSF51206">
    <property type="entry name" value="cAMP-binding domain-like"/>
    <property type="match status" value="1"/>
</dbReference>
<evidence type="ECO:0000313" key="4">
    <source>
        <dbReference type="Proteomes" id="UP001432209"/>
    </source>
</evidence>
<proteinExistence type="predicted"/>
<dbReference type="SMART" id="SM00100">
    <property type="entry name" value="cNMP"/>
    <property type="match status" value="1"/>
</dbReference>
<feature type="region of interest" description="Disordered" evidence="1">
    <location>
        <begin position="1"/>
        <end position="21"/>
    </location>
</feature>
<dbReference type="RefSeq" id="WP_069626598.1">
    <property type="nucleotide sequence ID" value="NZ_CP108849.2"/>
</dbReference>
<dbReference type="PANTHER" id="PTHR24567:SF74">
    <property type="entry name" value="HTH-TYPE TRANSCRIPTIONAL REGULATOR ARCR"/>
    <property type="match status" value="1"/>
</dbReference>
<name>A0ABZ1ZVW2_STRNV</name>
<evidence type="ECO:0000313" key="3">
    <source>
        <dbReference type="EMBL" id="WUX50608.1"/>
    </source>
</evidence>
<keyword evidence="4" id="KW-1185">Reference proteome</keyword>
<dbReference type="InterPro" id="IPR014710">
    <property type="entry name" value="RmlC-like_jellyroll"/>
</dbReference>
<dbReference type="Pfam" id="PF00027">
    <property type="entry name" value="cNMP_binding"/>
    <property type="match status" value="1"/>
</dbReference>
<accession>A0ABZ1ZVW2</accession>
<dbReference type="InterPro" id="IPR050397">
    <property type="entry name" value="Env_Response_Regulators"/>
</dbReference>
<dbReference type="NCBIfam" id="NF041163">
    <property type="entry name" value="encap_f2b"/>
    <property type="match status" value="1"/>
</dbReference>
<dbReference type="PANTHER" id="PTHR24567">
    <property type="entry name" value="CRP FAMILY TRANSCRIPTIONAL REGULATORY PROTEIN"/>
    <property type="match status" value="1"/>
</dbReference>
<protein>
    <submittedName>
        <fullName evidence="3">Family 2B encapsulin nanocompartment shell protein</fullName>
    </submittedName>
</protein>
<reference evidence="3" key="1">
    <citation type="submission" date="2022-10" db="EMBL/GenBank/DDBJ databases">
        <title>The complete genomes of actinobacterial strains from the NBC collection.</title>
        <authorList>
            <person name="Joergensen T.S."/>
            <person name="Alvarez Arevalo M."/>
            <person name="Sterndorff E.B."/>
            <person name="Faurdal D."/>
            <person name="Vuksanovic O."/>
            <person name="Mourched A.-S."/>
            <person name="Charusanti P."/>
            <person name="Shaw S."/>
            <person name="Blin K."/>
            <person name="Weber T."/>
        </authorList>
    </citation>
    <scope>NUCLEOTIDE SEQUENCE</scope>
    <source>
        <strain evidence="3">NBC_01432</strain>
    </source>
</reference>
<evidence type="ECO:0000259" key="2">
    <source>
        <dbReference type="PROSITE" id="PS50042"/>
    </source>
</evidence>
<feature type="compositionally biased region" description="Low complexity" evidence="1">
    <location>
        <begin position="1"/>
        <end position="18"/>
    </location>
</feature>
<dbReference type="PROSITE" id="PS50042">
    <property type="entry name" value="CNMP_BINDING_3"/>
    <property type="match status" value="1"/>
</dbReference>